<evidence type="ECO:0000256" key="1">
    <source>
        <dbReference type="SAM" id="MobiDB-lite"/>
    </source>
</evidence>
<reference evidence="2 3" key="1">
    <citation type="journal article" date="2016" name="Mol. Biol. Evol.">
        <title>Comparative Genomics of Early-Diverging Mushroom-Forming Fungi Provides Insights into the Origins of Lignocellulose Decay Capabilities.</title>
        <authorList>
            <person name="Nagy L.G."/>
            <person name="Riley R."/>
            <person name="Tritt A."/>
            <person name="Adam C."/>
            <person name="Daum C."/>
            <person name="Floudas D."/>
            <person name="Sun H."/>
            <person name="Yadav J.S."/>
            <person name="Pangilinan J."/>
            <person name="Larsson K.H."/>
            <person name="Matsuura K."/>
            <person name="Barry K."/>
            <person name="Labutti K."/>
            <person name="Kuo R."/>
            <person name="Ohm R.A."/>
            <person name="Bhattacharya S.S."/>
            <person name="Shirouzu T."/>
            <person name="Yoshinaga Y."/>
            <person name="Martin F.M."/>
            <person name="Grigoriev I.V."/>
            <person name="Hibbett D.S."/>
        </authorList>
    </citation>
    <scope>NUCLEOTIDE SEQUENCE [LARGE SCALE GENOMIC DNA]</scope>
    <source>
        <strain evidence="2 3">CBS 109695</strain>
    </source>
</reference>
<dbReference type="EMBL" id="KV417669">
    <property type="protein sequence ID" value="KZP11017.1"/>
    <property type="molecule type" value="Genomic_DNA"/>
</dbReference>
<evidence type="ECO:0000313" key="3">
    <source>
        <dbReference type="Proteomes" id="UP000076532"/>
    </source>
</evidence>
<keyword evidence="3" id="KW-1185">Reference proteome</keyword>
<sequence>MAGGQGQGDRSRETHAGTGKDQPAACRPFALSAGSGIEQCLVLQHKTEKLHSPTGPPFRISSSLAHTSLFAFPHSLSSSCYAFYQFCCRCLLALSSLFAMRIRHLSFALLARSQLENFDLPLICRS</sequence>
<feature type="region of interest" description="Disordered" evidence="1">
    <location>
        <begin position="1"/>
        <end position="25"/>
    </location>
</feature>
<proteinExistence type="predicted"/>
<organism evidence="2 3">
    <name type="scientific">Athelia psychrophila</name>
    <dbReference type="NCBI Taxonomy" id="1759441"/>
    <lineage>
        <taxon>Eukaryota</taxon>
        <taxon>Fungi</taxon>
        <taxon>Dikarya</taxon>
        <taxon>Basidiomycota</taxon>
        <taxon>Agaricomycotina</taxon>
        <taxon>Agaricomycetes</taxon>
        <taxon>Agaricomycetidae</taxon>
        <taxon>Atheliales</taxon>
        <taxon>Atheliaceae</taxon>
        <taxon>Athelia</taxon>
    </lineage>
</organism>
<accession>A0A165ZWY4</accession>
<dbReference type="Proteomes" id="UP000076532">
    <property type="component" value="Unassembled WGS sequence"/>
</dbReference>
<gene>
    <name evidence="2" type="ORF">FIBSPDRAFT_1050967</name>
</gene>
<name>A0A165ZWY4_9AGAM</name>
<dbReference type="AlphaFoldDB" id="A0A165ZWY4"/>
<protein>
    <submittedName>
        <fullName evidence="2">Uncharacterized protein</fullName>
    </submittedName>
</protein>
<evidence type="ECO:0000313" key="2">
    <source>
        <dbReference type="EMBL" id="KZP11017.1"/>
    </source>
</evidence>
<feature type="non-terminal residue" evidence="2">
    <location>
        <position position="126"/>
    </location>
</feature>